<keyword evidence="9" id="KW-0408">Iron</keyword>
<dbReference type="InterPro" id="IPR036396">
    <property type="entry name" value="Cyt_P450_sf"/>
</dbReference>
<evidence type="ECO:0000256" key="10">
    <source>
        <dbReference type="ARBA" id="ARBA00023033"/>
    </source>
</evidence>
<keyword evidence="6" id="KW-0479">Metal-binding</keyword>
<evidence type="ECO:0000256" key="2">
    <source>
        <dbReference type="ARBA" id="ARBA00004167"/>
    </source>
</evidence>
<gene>
    <name evidence="12" type="ORF">BXZ70DRAFT_905485</name>
</gene>
<evidence type="ECO:0000256" key="5">
    <source>
        <dbReference type="ARBA" id="ARBA00022692"/>
    </source>
</evidence>
<keyword evidence="5" id="KW-0812">Transmembrane</keyword>
<name>A0A8K0UVJ6_9AGAR</name>
<dbReference type="Proteomes" id="UP000813824">
    <property type="component" value="Unassembled WGS sequence"/>
</dbReference>
<comment type="similarity">
    <text evidence="3">Belongs to the cytochrome P450 family.</text>
</comment>
<dbReference type="AlphaFoldDB" id="A0A8K0UVJ6"/>
<evidence type="ECO:0000256" key="7">
    <source>
        <dbReference type="ARBA" id="ARBA00022989"/>
    </source>
</evidence>
<evidence type="ECO:0000256" key="1">
    <source>
        <dbReference type="ARBA" id="ARBA00001971"/>
    </source>
</evidence>
<evidence type="ECO:0000256" key="3">
    <source>
        <dbReference type="ARBA" id="ARBA00010617"/>
    </source>
</evidence>
<reference evidence="12" key="1">
    <citation type="journal article" date="2021" name="New Phytol.">
        <title>Evolutionary innovations through gain and loss of genes in the ectomycorrhizal Boletales.</title>
        <authorList>
            <person name="Wu G."/>
            <person name="Miyauchi S."/>
            <person name="Morin E."/>
            <person name="Kuo A."/>
            <person name="Drula E."/>
            <person name="Varga T."/>
            <person name="Kohler A."/>
            <person name="Feng B."/>
            <person name="Cao Y."/>
            <person name="Lipzen A."/>
            <person name="Daum C."/>
            <person name="Hundley H."/>
            <person name="Pangilinan J."/>
            <person name="Johnson J."/>
            <person name="Barry K."/>
            <person name="LaButti K."/>
            <person name="Ng V."/>
            <person name="Ahrendt S."/>
            <person name="Min B."/>
            <person name="Choi I.G."/>
            <person name="Park H."/>
            <person name="Plett J.M."/>
            <person name="Magnuson J."/>
            <person name="Spatafora J.W."/>
            <person name="Nagy L.G."/>
            <person name="Henrissat B."/>
            <person name="Grigoriev I.V."/>
            <person name="Yang Z.L."/>
            <person name="Xu J."/>
            <person name="Martin F.M."/>
        </authorList>
    </citation>
    <scope>NUCLEOTIDE SEQUENCE</scope>
    <source>
        <strain evidence="12">KKN 215</strain>
    </source>
</reference>
<comment type="subcellular location">
    <subcellularLocation>
        <location evidence="2">Membrane</location>
        <topology evidence="2">Single-pass membrane protein</topology>
    </subcellularLocation>
</comment>
<sequence>MFVNSSPQSLFCHMANEAVDGGCKAFLPRAYWRSFNFISDSVPGTAAKLAREYCPYVVNEGETVSGSQKRHSSLIADNDKKYGGTEDEVYVSGLAYTAGADATSSACFSFLLAMPMFPEVQQRAQTGRDKVVGPSRLQRSQFDVLHTHATAMETMCRVPVLPLGFPHEAIADGPPELEFKPERYLDDSGQINCAVREPTTMPLDFGKHLSNPPQRWQADSLPVQLIREDMRNS</sequence>
<comment type="caution">
    <text evidence="12">The sequence shown here is derived from an EMBL/GenBank/DDBJ whole genome shotgun (WGS) entry which is preliminary data.</text>
</comment>
<dbReference type="GO" id="GO:0020037">
    <property type="term" value="F:heme binding"/>
    <property type="evidence" value="ECO:0007669"/>
    <property type="project" value="InterPro"/>
</dbReference>
<keyword evidence="10" id="KW-0503">Monooxygenase</keyword>
<keyword evidence="13" id="KW-1185">Reference proteome</keyword>
<proteinExistence type="inferred from homology"/>
<keyword evidence="8" id="KW-0560">Oxidoreductase</keyword>
<evidence type="ECO:0000313" key="13">
    <source>
        <dbReference type="Proteomes" id="UP000813824"/>
    </source>
</evidence>
<keyword evidence="11" id="KW-0472">Membrane</keyword>
<evidence type="ECO:0000313" key="12">
    <source>
        <dbReference type="EMBL" id="KAH8103573.1"/>
    </source>
</evidence>
<evidence type="ECO:0000256" key="8">
    <source>
        <dbReference type="ARBA" id="ARBA00023002"/>
    </source>
</evidence>
<evidence type="ECO:0000256" key="4">
    <source>
        <dbReference type="ARBA" id="ARBA00022617"/>
    </source>
</evidence>
<accession>A0A8K0UVJ6</accession>
<keyword evidence="4" id="KW-0349">Heme</keyword>
<comment type="cofactor">
    <cofactor evidence="1">
        <name>heme</name>
        <dbReference type="ChEBI" id="CHEBI:30413"/>
    </cofactor>
</comment>
<keyword evidence="7" id="KW-1133">Transmembrane helix</keyword>
<dbReference type="GO" id="GO:0016020">
    <property type="term" value="C:membrane"/>
    <property type="evidence" value="ECO:0007669"/>
    <property type="project" value="UniProtKB-SubCell"/>
</dbReference>
<dbReference type="OrthoDB" id="2789670at2759"/>
<evidence type="ECO:0000256" key="11">
    <source>
        <dbReference type="ARBA" id="ARBA00023136"/>
    </source>
</evidence>
<dbReference type="GO" id="GO:0004497">
    <property type="term" value="F:monooxygenase activity"/>
    <property type="evidence" value="ECO:0007669"/>
    <property type="project" value="UniProtKB-KW"/>
</dbReference>
<dbReference type="SUPFAM" id="SSF48264">
    <property type="entry name" value="Cytochrome P450"/>
    <property type="match status" value="1"/>
</dbReference>
<dbReference type="PANTHER" id="PTHR46300:SF2">
    <property type="entry name" value="CYTOCHROME P450 MONOOXYGENASE ALNH-RELATED"/>
    <property type="match status" value="1"/>
</dbReference>
<dbReference type="PANTHER" id="PTHR46300">
    <property type="entry name" value="P450, PUTATIVE (EUROFUNG)-RELATED-RELATED"/>
    <property type="match status" value="1"/>
</dbReference>
<dbReference type="InterPro" id="IPR050364">
    <property type="entry name" value="Cytochrome_P450_fung"/>
</dbReference>
<dbReference type="EMBL" id="JAEVFJ010000007">
    <property type="protein sequence ID" value="KAH8103573.1"/>
    <property type="molecule type" value="Genomic_DNA"/>
</dbReference>
<protein>
    <recommendedName>
        <fullName evidence="14">Cytochrome P450</fullName>
    </recommendedName>
</protein>
<dbReference type="GO" id="GO:0016705">
    <property type="term" value="F:oxidoreductase activity, acting on paired donors, with incorporation or reduction of molecular oxygen"/>
    <property type="evidence" value="ECO:0007669"/>
    <property type="project" value="InterPro"/>
</dbReference>
<evidence type="ECO:0000256" key="9">
    <source>
        <dbReference type="ARBA" id="ARBA00023004"/>
    </source>
</evidence>
<evidence type="ECO:0000256" key="6">
    <source>
        <dbReference type="ARBA" id="ARBA00022723"/>
    </source>
</evidence>
<evidence type="ECO:0008006" key="14">
    <source>
        <dbReference type="Google" id="ProtNLM"/>
    </source>
</evidence>
<dbReference type="Gene3D" id="1.10.630.10">
    <property type="entry name" value="Cytochrome P450"/>
    <property type="match status" value="1"/>
</dbReference>
<dbReference type="GO" id="GO:0005506">
    <property type="term" value="F:iron ion binding"/>
    <property type="evidence" value="ECO:0007669"/>
    <property type="project" value="InterPro"/>
</dbReference>
<organism evidence="12 13">
    <name type="scientific">Cristinia sonorae</name>
    <dbReference type="NCBI Taxonomy" id="1940300"/>
    <lineage>
        <taxon>Eukaryota</taxon>
        <taxon>Fungi</taxon>
        <taxon>Dikarya</taxon>
        <taxon>Basidiomycota</taxon>
        <taxon>Agaricomycotina</taxon>
        <taxon>Agaricomycetes</taxon>
        <taxon>Agaricomycetidae</taxon>
        <taxon>Agaricales</taxon>
        <taxon>Pleurotineae</taxon>
        <taxon>Stephanosporaceae</taxon>
        <taxon>Cristinia</taxon>
    </lineage>
</organism>